<sequence>MSSENHSPSDVPHVTTVADGNNDDLTSGQINTANSDFESAPAKLSPSATSMLQVLIPSLTRLDALLESVWSKQDTLNEVLNRLATELDQFDELVLPPGVSQEMLLQDGAGPERLPATMSQQAAQRLKASRARVADINATLKKVRARLDDISMLAQAKILQQQQQNS</sequence>
<gene>
    <name evidence="2" type="ORF">IWW36_000634</name>
</gene>
<accession>A0A9W8IID8</accession>
<proteinExistence type="predicted"/>
<name>A0A9W8IID8_9FUNG</name>
<evidence type="ECO:0000256" key="1">
    <source>
        <dbReference type="SAM" id="MobiDB-lite"/>
    </source>
</evidence>
<evidence type="ECO:0000313" key="2">
    <source>
        <dbReference type="EMBL" id="KAJ2852055.1"/>
    </source>
</evidence>
<feature type="compositionally biased region" description="Polar residues" evidence="1">
    <location>
        <begin position="23"/>
        <end position="37"/>
    </location>
</feature>
<dbReference type="OrthoDB" id="5399166at2759"/>
<reference evidence="2" key="1">
    <citation type="submission" date="2022-07" db="EMBL/GenBank/DDBJ databases">
        <title>Phylogenomic reconstructions and comparative analyses of Kickxellomycotina fungi.</title>
        <authorList>
            <person name="Reynolds N.K."/>
            <person name="Stajich J.E."/>
            <person name="Barry K."/>
            <person name="Grigoriev I.V."/>
            <person name="Crous P."/>
            <person name="Smith M.E."/>
        </authorList>
    </citation>
    <scope>NUCLEOTIDE SEQUENCE</scope>
    <source>
        <strain evidence="2">NRRL 1566</strain>
    </source>
</reference>
<protein>
    <recommendedName>
        <fullName evidence="4">Biogenesis of lysosome-related organelles complex 1 subunit 7</fullName>
    </recommendedName>
</protein>
<dbReference type="EMBL" id="JANBUW010000006">
    <property type="protein sequence ID" value="KAJ2852055.1"/>
    <property type="molecule type" value="Genomic_DNA"/>
</dbReference>
<feature type="region of interest" description="Disordered" evidence="1">
    <location>
        <begin position="1"/>
        <end position="43"/>
    </location>
</feature>
<evidence type="ECO:0008006" key="4">
    <source>
        <dbReference type="Google" id="ProtNLM"/>
    </source>
</evidence>
<comment type="caution">
    <text evidence="2">The sequence shown here is derived from an EMBL/GenBank/DDBJ whole genome shotgun (WGS) entry which is preliminary data.</text>
</comment>
<dbReference type="Proteomes" id="UP001139887">
    <property type="component" value="Unassembled WGS sequence"/>
</dbReference>
<keyword evidence="3" id="KW-1185">Reference proteome</keyword>
<evidence type="ECO:0000313" key="3">
    <source>
        <dbReference type="Proteomes" id="UP001139887"/>
    </source>
</evidence>
<organism evidence="2 3">
    <name type="scientific">Coemansia brasiliensis</name>
    <dbReference type="NCBI Taxonomy" id="2650707"/>
    <lineage>
        <taxon>Eukaryota</taxon>
        <taxon>Fungi</taxon>
        <taxon>Fungi incertae sedis</taxon>
        <taxon>Zoopagomycota</taxon>
        <taxon>Kickxellomycotina</taxon>
        <taxon>Kickxellomycetes</taxon>
        <taxon>Kickxellales</taxon>
        <taxon>Kickxellaceae</taxon>
        <taxon>Coemansia</taxon>
    </lineage>
</organism>
<dbReference type="AlphaFoldDB" id="A0A9W8IID8"/>